<dbReference type="Gene3D" id="6.10.340.10">
    <property type="match status" value="1"/>
</dbReference>
<evidence type="ECO:0000259" key="8">
    <source>
        <dbReference type="PROSITE" id="PS50885"/>
    </source>
</evidence>
<name>A0A1G8YSD8_9BACL</name>
<feature type="transmembrane region" description="Helical" evidence="7">
    <location>
        <begin position="279"/>
        <end position="303"/>
    </location>
</feature>
<dbReference type="InterPro" id="IPR010559">
    <property type="entry name" value="Sig_transdc_His_kin_internal"/>
</dbReference>
<dbReference type="InterPro" id="IPR003660">
    <property type="entry name" value="HAMP_dom"/>
</dbReference>
<feature type="domain" description="HAMP" evidence="8">
    <location>
        <begin position="300"/>
        <end position="352"/>
    </location>
</feature>
<evidence type="ECO:0000256" key="1">
    <source>
        <dbReference type="ARBA" id="ARBA00004651"/>
    </source>
</evidence>
<dbReference type="Pfam" id="PF02518">
    <property type="entry name" value="HATPase_c"/>
    <property type="match status" value="1"/>
</dbReference>
<keyword evidence="5 9" id="KW-0418">Kinase</keyword>
<dbReference type="AlphaFoldDB" id="A0A1G8YSD8"/>
<dbReference type="Gene3D" id="3.30.565.10">
    <property type="entry name" value="Histidine kinase-like ATPase, C-terminal domain"/>
    <property type="match status" value="1"/>
</dbReference>
<dbReference type="SUPFAM" id="SSF55874">
    <property type="entry name" value="ATPase domain of HSP90 chaperone/DNA topoisomerase II/histidine kinase"/>
    <property type="match status" value="1"/>
</dbReference>
<dbReference type="PANTHER" id="PTHR34220:SF7">
    <property type="entry name" value="SENSOR HISTIDINE KINASE YPDA"/>
    <property type="match status" value="1"/>
</dbReference>
<dbReference type="SMART" id="SM00387">
    <property type="entry name" value="HATPase_c"/>
    <property type="match status" value="1"/>
</dbReference>
<dbReference type="PROSITE" id="PS50885">
    <property type="entry name" value="HAMP"/>
    <property type="match status" value="1"/>
</dbReference>
<sequence length="577" mass="66408">MSKIKNKILGSVILIVTLSVTTISALAYEQFSSILEAQALREDTIHLEQTTNQMNHLIDDVQKYAANMVNDELLQNFAEQLEYKSTYDELSAYRDVVIQLTKFNVLRDYLESSAIVRSDGKVFWSSLYVDPYFERLLQEDWYQKAINSNAKSGFTTPHIILDPDNRKIVSFFIRFDPQYGGVLLLNIDYSAFESLFQYLGQSFDQVAWIGPEHTFLYKQGISVEQPSDEMLTTDGQGISVIKHEKGYYMASAFEKSQWSVFTFTSKSRFHEWVGYILRYWAIFLALCLVLCFLLFLPIISNIIRPILQMTKAMKQVSMGNYNVQLSFRSNDELSVLKNGFEKMLADIQRQMDEKVAQERWQRKMSAELLFAQINPHFIYNTLNTVVYLARKKNFPAIEEMTESFIGILHDAVNIGDNGLYVTVQQEIEIINHFVRIQKYRYADRFELIWNVEEQAIDNAIPKSMIQPLVENSIFHGFAEKESIGHIEIIIRKRSGRLLISVRDDGCGMSKSKAQAIMDGTLPPVSRPSGGMKQIGLWNIRERIEYLYGQEGRLVIRSSEQGGTKVTVLLPSWNISAE</sequence>
<protein>
    <submittedName>
        <fullName evidence="9">Two-component system, sensor histidine kinase YesM</fullName>
    </submittedName>
</protein>
<keyword evidence="2" id="KW-1003">Cell membrane</keyword>
<reference evidence="10" key="1">
    <citation type="submission" date="2016-10" db="EMBL/GenBank/DDBJ databases">
        <authorList>
            <person name="Varghese N."/>
            <person name="Submissions S."/>
        </authorList>
    </citation>
    <scope>NUCLEOTIDE SEQUENCE [LARGE SCALE GENOMIC DNA]</scope>
    <source>
        <strain evidence="10">CGMCC 1.11012</strain>
    </source>
</reference>
<dbReference type="GO" id="GO:0005886">
    <property type="term" value="C:plasma membrane"/>
    <property type="evidence" value="ECO:0007669"/>
    <property type="project" value="UniProtKB-SubCell"/>
</dbReference>
<dbReference type="EMBL" id="FNDX01000030">
    <property type="protein sequence ID" value="SDK04995.1"/>
    <property type="molecule type" value="Genomic_DNA"/>
</dbReference>
<evidence type="ECO:0000256" key="4">
    <source>
        <dbReference type="ARBA" id="ARBA00022679"/>
    </source>
</evidence>
<dbReference type="Proteomes" id="UP000199050">
    <property type="component" value="Unassembled WGS sequence"/>
</dbReference>
<accession>A0A1G8YSD8</accession>
<comment type="subcellular location">
    <subcellularLocation>
        <location evidence="1">Cell membrane</location>
        <topology evidence="1">Multi-pass membrane protein</topology>
    </subcellularLocation>
</comment>
<keyword evidence="7" id="KW-0812">Transmembrane</keyword>
<keyword evidence="4" id="KW-0808">Transferase</keyword>
<dbReference type="CDD" id="cd06225">
    <property type="entry name" value="HAMP"/>
    <property type="match status" value="1"/>
</dbReference>
<dbReference type="GO" id="GO:0000155">
    <property type="term" value="F:phosphorelay sensor kinase activity"/>
    <property type="evidence" value="ECO:0007669"/>
    <property type="project" value="InterPro"/>
</dbReference>
<dbReference type="SUPFAM" id="SSF158472">
    <property type="entry name" value="HAMP domain-like"/>
    <property type="match status" value="1"/>
</dbReference>
<dbReference type="Pfam" id="PF00672">
    <property type="entry name" value="HAMP"/>
    <property type="match status" value="1"/>
</dbReference>
<organism evidence="9 10">
    <name type="scientific">Paenibacillus typhae</name>
    <dbReference type="NCBI Taxonomy" id="1174501"/>
    <lineage>
        <taxon>Bacteria</taxon>
        <taxon>Bacillati</taxon>
        <taxon>Bacillota</taxon>
        <taxon>Bacilli</taxon>
        <taxon>Bacillales</taxon>
        <taxon>Paenibacillaceae</taxon>
        <taxon>Paenibacillus</taxon>
    </lineage>
</organism>
<proteinExistence type="predicted"/>
<dbReference type="Pfam" id="PF06580">
    <property type="entry name" value="His_kinase"/>
    <property type="match status" value="1"/>
</dbReference>
<dbReference type="OrthoDB" id="9809348at2"/>
<dbReference type="PANTHER" id="PTHR34220">
    <property type="entry name" value="SENSOR HISTIDINE KINASE YPDA"/>
    <property type="match status" value="1"/>
</dbReference>
<evidence type="ECO:0000256" key="5">
    <source>
        <dbReference type="ARBA" id="ARBA00022777"/>
    </source>
</evidence>
<dbReference type="SMART" id="SM00304">
    <property type="entry name" value="HAMP"/>
    <property type="match status" value="1"/>
</dbReference>
<evidence type="ECO:0000256" key="6">
    <source>
        <dbReference type="ARBA" id="ARBA00023136"/>
    </source>
</evidence>
<dbReference type="InterPro" id="IPR036890">
    <property type="entry name" value="HATPase_C_sf"/>
</dbReference>
<evidence type="ECO:0000256" key="7">
    <source>
        <dbReference type="SAM" id="Phobius"/>
    </source>
</evidence>
<dbReference type="STRING" id="1174501.SAMN05216192_13024"/>
<dbReference type="InterPro" id="IPR050640">
    <property type="entry name" value="Bact_2-comp_sensor_kinase"/>
</dbReference>
<evidence type="ECO:0000313" key="9">
    <source>
        <dbReference type="EMBL" id="SDK04995.1"/>
    </source>
</evidence>
<keyword evidence="3" id="KW-0597">Phosphoprotein</keyword>
<dbReference type="RefSeq" id="WP_090717014.1">
    <property type="nucleotide sequence ID" value="NZ_CBCSKY010000014.1"/>
</dbReference>
<evidence type="ECO:0000256" key="2">
    <source>
        <dbReference type="ARBA" id="ARBA00022475"/>
    </source>
</evidence>
<evidence type="ECO:0000313" key="10">
    <source>
        <dbReference type="Proteomes" id="UP000199050"/>
    </source>
</evidence>
<gene>
    <name evidence="9" type="ORF">SAMN05216192_13024</name>
</gene>
<dbReference type="InterPro" id="IPR003594">
    <property type="entry name" value="HATPase_dom"/>
</dbReference>
<keyword evidence="7" id="KW-1133">Transmembrane helix</keyword>
<keyword evidence="6 7" id="KW-0472">Membrane</keyword>
<keyword evidence="10" id="KW-1185">Reference proteome</keyword>
<evidence type="ECO:0000256" key="3">
    <source>
        <dbReference type="ARBA" id="ARBA00022553"/>
    </source>
</evidence>